<dbReference type="PANTHER" id="PTHR43293">
    <property type="entry name" value="ACETATE COA-TRANSFERASE YDIF"/>
    <property type="match status" value="1"/>
</dbReference>
<dbReference type="Gene3D" id="3.40.1080.10">
    <property type="entry name" value="Glutaconate Coenzyme A-transferase"/>
    <property type="match status" value="2"/>
</dbReference>
<dbReference type="EMBL" id="PDUD01000019">
    <property type="protein sequence ID" value="PHN06106.1"/>
    <property type="molecule type" value="Genomic_DNA"/>
</dbReference>
<evidence type="ECO:0008006" key="7">
    <source>
        <dbReference type="Google" id="ProtNLM"/>
    </source>
</evidence>
<evidence type="ECO:0000256" key="4">
    <source>
        <dbReference type="PIRSR" id="PIRSR000858-1"/>
    </source>
</evidence>
<dbReference type="Proteomes" id="UP000223913">
    <property type="component" value="Unassembled WGS sequence"/>
</dbReference>
<dbReference type="PIRSF" id="PIRSF000858">
    <property type="entry name" value="SCOT-t"/>
    <property type="match status" value="1"/>
</dbReference>
<sequence>MNWIEKFKWIFHILRWRLSWSRRDLDYRPPGSDPDKFLSAREAAALINDHAVVFSSGIAGNARCSVFFYALRDRFRQTGHPRGLTWINAGAQGSRGRVPGTVEEIGLPGLMSAYLTGHLETAKAQLKLGAKGDLELYTLPQGIISLLLEAQGRGERDLLSDVALKTFMDPSCGTGAAVNYTAGQQFVRREGENLRYTMPQPEVALISAPYADEFGNIYFKNASTITENLPSVRSVRRHGGRVMVAVSEIIPADPQNISIPKGWVDYIVVNPYNEQTISVPQKRYWRIFTPEGRPDVHRAVDRLKFINTFLKITPVRTPVGQMIARLASSIFARVVPKGGMINIGVGFPEEVARIIVEHGREEDYIFTTEAGSYGGLPAPGIFFGAAIHPQHLESSSRMFERYHDHLDMAVLGFLQVDSDGNVNVSQRGEQVTDYVGPGGFPDIVHGAKHIIFIGNWMHPCGFVLKDGQVVMTGKGKPKFVDHVREVTFNGQRALAMGKEVYYVTDVGYFKLTDHGLQLVACFPGIRIQEDILDVSRARIYIPPGRKIPVIDPKITSGVGFEPSIPPFRLDSVLPLA</sequence>
<dbReference type="PANTHER" id="PTHR43293:SF3">
    <property type="entry name" value="CHOLESTEROL RING-CLEAVING HYDROLASE IPDB SUBUNIT"/>
    <property type="match status" value="1"/>
</dbReference>
<dbReference type="InterPro" id="IPR014388">
    <property type="entry name" value="3-oxoacid_CoA-transferase"/>
</dbReference>
<dbReference type="InterPro" id="IPR004165">
    <property type="entry name" value="CoA_trans_fam_I"/>
</dbReference>
<dbReference type="AlphaFoldDB" id="A0A2D0NCK5"/>
<feature type="active site" description="5-glutamyl coenzyme A thioester intermediate" evidence="4">
    <location>
        <position position="369"/>
    </location>
</feature>
<organism evidence="5 6">
    <name type="scientific">Flavilitoribacter nigricans (strain ATCC 23147 / DSM 23189 / NBRC 102662 / NCIMB 1420 / SS-2)</name>
    <name type="common">Lewinella nigricans</name>
    <dbReference type="NCBI Taxonomy" id="1122177"/>
    <lineage>
        <taxon>Bacteria</taxon>
        <taxon>Pseudomonadati</taxon>
        <taxon>Bacteroidota</taxon>
        <taxon>Saprospiria</taxon>
        <taxon>Saprospirales</taxon>
        <taxon>Lewinellaceae</taxon>
        <taxon>Flavilitoribacter</taxon>
    </lineage>
</organism>
<reference evidence="5 6" key="1">
    <citation type="submission" date="2017-10" db="EMBL/GenBank/DDBJ databases">
        <title>The draft genome sequence of Lewinella nigricans NBRC 102662.</title>
        <authorList>
            <person name="Wang K."/>
        </authorList>
    </citation>
    <scope>NUCLEOTIDE SEQUENCE [LARGE SCALE GENOMIC DNA]</scope>
    <source>
        <strain evidence="5 6">NBRC 102662</strain>
    </source>
</reference>
<evidence type="ECO:0000256" key="2">
    <source>
        <dbReference type="ARBA" id="ARBA00022679"/>
    </source>
</evidence>
<keyword evidence="6" id="KW-1185">Reference proteome</keyword>
<comment type="caution">
    <text evidence="5">The sequence shown here is derived from an EMBL/GenBank/DDBJ whole genome shotgun (WGS) entry which is preliminary data.</text>
</comment>
<keyword evidence="2 3" id="KW-0808">Transferase</keyword>
<evidence type="ECO:0000313" key="6">
    <source>
        <dbReference type="Proteomes" id="UP000223913"/>
    </source>
</evidence>
<evidence type="ECO:0000313" key="5">
    <source>
        <dbReference type="EMBL" id="PHN06106.1"/>
    </source>
</evidence>
<dbReference type="GO" id="GO:0046952">
    <property type="term" value="P:ketone body catabolic process"/>
    <property type="evidence" value="ECO:0007669"/>
    <property type="project" value="InterPro"/>
</dbReference>
<dbReference type="GO" id="GO:0008410">
    <property type="term" value="F:CoA-transferase activity"/>
    <property type="evidence" value="ECO:0007669"/>
    <property type="project" value="InterPro"/>
</dbReference>
<evidence type="ECO:0000256" key="1">
    <source>
        <dbReference type="ARBA" id="ARBA00007154"/>
    </source>
</evidence>
<gene>
    <name evidence="5" type="ORF">CRP01_14155</name>
</gene>
<dbReference type="InterPro" id="IPR037171">
    <property type="entry name" value="NagB/RpiA_transferase-like"/>
</dbReference>
<dbReference type="RefSeq" id="WP_099150700.1">
    <property type="nucleotide sequence ID" value="NZ_PDUD01000019.1"/>
</dbReference>
<dbReference type="SMART" id="SM00882">
    <property type="entry name" value="CoA_trans"/>
    <property type="match status" value="1"/>
</dbReference>
<name>A0A2D0NCK5_FLAN2</name>
<comment type="similarity">
    <text evidence="1 3">Belongs to the 3-oxoacid CoA-transferase family.</text>
</comment>
<accession>A0A2D0NCK5</accession>
<proteinExistence type="inferred from homology"/>
<evidence type="ECO:0000256" key="3">
    <source>
        <dbReference type="PIRNR" id="PIRNR000858"/>
    </source>
</evidence>
<dbReference type="Pfam" id="PF16957">
    <property type="entry name" value="Mal_decarbox_Al"/>
    <property type="match status" value="1"/>
</dbReference>
<dbReference type="InterPro" id="IPR005777">
    <property type="entry name" value="MadA"/>
</dbReference>
<dbReference type="SUPFAM" id="SSF100950">
    <property type="entry name" value="NagB/RpiA/CoA transferase-like"/>
    <property type="match status" value="2"/>
</dbReference>
<dbReference type="OrthoDB" id="9805230at2"/>
<protein>
    <recommendedName>
        <fullName evidence="7">Acyl CoA:acetate/3-ketoacid CoA transferase</fullName>
    </recommendedName>
</protein>